<organism evidence="3 4">
    <name type="scientific">Lutzomyia longipalpis</name>
    <name type="common">Sand fly</name>
    <dbReference type="NCBI Taxonomy" id="7200"/>
    <lineage>
        <taxon>Eukaryota</taxon>
        <taxon>Metazoa</taxon>
        <taxon>Ecdysozoa</taxon>
        <taxon>Arthropoda</taxon>
        <taxon>Hexapoda</taxon>
        <taxon>Insecta</taxon>
        <taxon>Pterygota</taxon>
        <taxon>Neoptera</taxon>
        <taxon>Endopterygota</taxon>
        <taxon>Diptera</taxon>
        <taxon>Nematocera</taxon>
        <taxon>Psychodoidea</taxon>
        <taxon>Psychodidae</taxon>
        <taxon>Lutzomyia</taxon>
        <taxon>Lutzomyia</taxon>
    </lineage>
</organism>
<evidence type="ECO:0000313" key="3">
    <source>
        <dbReference type="EnsemblMetazoa" id="LLOJ005307-PA"/>
    </source>
</evidence>
<dbReference type="Proteomes" id="UP000092461">
    <property type="component" value="Unassembled WGS sequence"/>
</dbReference>
<name>A0A1B0CL20_LUTLO</name>
<keyword evidence="1" id="KW-0233">DNA recombination</keyword>
<keyword evidence="1" id="KW-0234">DNA repair</keyword>
<dbReference type="VEuPathDB" id="VectorBase:LLONM1_004253"/>
<dbReference type="EMBL" id="AJWK01016847">
    <property type="status" value="NOT_ANNOTATED_CDS"/>
    <property type="molecule type" value="Genomic_DNA"/>
</dbReference>
<keyword evidence="1" id="KW-0539">Nucleus</keyword>
<keyword evidence="4" id="KW-1185">Reference proteome</keyword>
<dbReference type="EC" id="2.3.2.27" evidence="1"/>
<dbReference type="InterPro" id="IPR011513">
    <property type="entry name" value="Nse1"/>
</dbReference>
<keyword evidence="1" id="KW-0808">Transferase</keyword>
<dbReference type="GO" id="GO:0061630">
    <property type="term" value="F:ubiquitin protein ligase activity"/>
    <property type="evidence" value="ECO:0007669"/>
    <property type="project" value="UniProtKB-EC"/>
</dbReference>
<dbReference type="GO" id="GO:0005634">
    <property type="term" value="C:nucleus"/>
    <property type="evidence" value="ECO:0007669"/>
    <property type="project" value="UniProtKB-SubCell"/>
</dbReference>
<evidence type="ECO:0000256" key="1">
    <source>
        <dbReference type="RuleBase" id="RU368018"/>
    </source>
</evidence>
<keyword evidence="1" id="KW-0227">DNA damage</keyword>
<dbReference type="InterPro" id="IPR036388">
    <property type="entry name" value="WH-like_DNA-bd_sf"/>
</dbReference>
<dbReference type="GO" id="GO:0000724">
    <property type="term" value="P:double-strand break repair via homologous recombination"/>
    <property type="evidence" value="ECO:0007669"/>
    <property type="project" value="TreeGrafter"/>
</dbReference>
<dbReference type="PANTHER" id="PTHR20973:SF0">
    <property type="entry name" value="NON-STRUCTURAL MAINTENANCE OF CHROMOSOMES ELEMENT 1 HOMOLOG"/>
    <property type="match status" value="1"/>
</dbReference>
<dbReference type="Pfam" id="PF07574">
    <property type="entry name" value="SMC_Nse1"/>
    <property type="match status" value="2"/>
</dbReference>
<sequence>MVDDFLPFHKAIVMVMMGRGIMEKEDFIDNFDELKDHYIEHPAVVDAEVEPTLEKINEKLANYDFAISLTKYEYSGEEFYVFVSTTQSPENRFQNVYTHEEIQFFPALIKEIITTEEANISPIDVLNLSSKLETPITKGRAEELLEEWTDVGYFHRIDDMIFLGPRMLVEFNGYLAVHFADYIQMCFICKNTVYKAIVMVMMGRGIMEKEDFIDNFDELKDHYIEHPAVVDAEVEPTLEKINEKLANYDFAISLTKYEYSGEEFYVFVSTTQSPENRFQNVYTHEEIQFFPALIKEIITTEEANISPIDVLNLSSKLETPITKGRAEELLEEWTDVGYFHRIDDMIFLGPRMLVEFNGYLAVHFADYIQMCFICKNTVYKVSPPSDNFFKLWNCFKKSFVMILHFGKKL</sequence>
<evidence type="ECO:0000313" key="4">
    <source>
        <dbReference type="Proteomes" id="UP000092461"/>
    </source>
</evidence>
<dbReference type="GO" id="GO:0030915">
    <property type="term" value="C:Smc5-Smc6 complex"/>
    <property type="evidence" value="ECO:0007669"/>
    <property type="project" value="UniProtKB-UniRule"/>
</dbReference>
<comment type="subcellular location">
    <subcellularLocation>
        <location evidence="1">Nucleus</location>
    </subcellularLocation>
</comment>
<reference evidence="2" key="2">
    <citation type="journal article" date="2020" name="BMC">
        <title>Leishmania infection induces a limited differential gene expression in the sand fly midgut.</title>
        <authorList>
            <person name="Coutinho-Abreu I.V."/>
            <person name="Serafim T.D."/>
            <person name="Meneses C."/>
            <person name="Kamhawi S."/>
            <person name="Oliveira F."/>
            <person name="Valenzuela J.G."/>
        </authorList>
    </citation>
    <scope>NUCLEOTIDE SEQUENCE</scope>
    <source>
        <strain evidence="2">Jacobina</strain>
        <tissue evidence="2">Midgut</tissue>
    </source>
</reference>
<comment type="catalytic activity">
    <reaction evidence="1">
        <text>S-ubiquitinyl-[E2 ubiquitin-conjugating enzyme]-L-cysteine + [acceptor protein]-L-lysine = [E2 ubiquitin-conjugating enzyme]-L-cysteine + N(6)-ubiquitinyl-[acceptor protein]-L-lysine.</text>
        <dbReference type="EC" id="2.3.2.27"/>
    </reaction>
</comment>
<keyword evidence="1" id="KW-0833">Ubl conjugation pathway</keyword>
<keyword evidence="1" id="KW-0862">Zinc</keyword>
<comment type="subunit">
    <text evidence="1">Component of the Smc5-Smc6 complex.</text>
</comment>
<dbReference type="AlphaFoldDB" id="A0A1B0CL20"/>
<keyword evidence="1" id="KW-0479">Metal-binding</keyword>
<dbReference type="PANTHER" id="PTHR20973">
    <property type="entry name" value="NON-SMC ELEMENT 1-RELATED"/>
    <property type="match status" value="1"/>
</dbReference>
<dbReference type="Gene3D" id="3.90.1150.220">
    <property type="match status" value="2"/>
</dbReference>
<keyword evidence="1" id="KW-0863">Zinc-finger</keyword>
<dbReference type="EnsemblMetazoa" id="LLOJ005307-RA">
    <property type="protein sequence ID" value="LLOJ005307-PA"/>
    <property type="gene ID" value="LLOJ005307"/>
</dbReference>
<proteinExistence type="inferred from homology"/>
<dbReference type="EMBL" id="GITU01006132">
    <property type="protein sequence ID" value="MBC1174835.1"/>
    <property type="molecule type" value="Transcribed_RNA"/>
</dbReference>
<protein>
    <recommendedName>
        <fullName evidence="1">Non-structural maintenance of chromosomes element 1 homolog</fullName>
        <ecNumber evidence="1">2.3.2.27</ecNumber>
    </recommendedName>
</protein>
<reference evidence="4" key="1">
    <citation type="submission" date="2012-05" db="EMBL/GenBank/DDBJ databases">
        <title>Whole Genome Assembly of Lutzomyia longipalpis.</title>
        <authorList>
            <person name="Richards S."/>
            <person name="Qu C."/>
            <person name="Dillon R."/>
            <person name="Worley K."/>
            <person name="Scherer S."/>
            <person name="Batterton M."/>
            <person name="Taylor A."/>
            <person name="Hawes A."/>
            <person name="Hernandez B."/>
            <person name="Kovar C."/>
            <person name="Mandapat C."/>
            <person name="Pham C."/>
            <person name="Qu C."/>
            <person name="Jing C."/>
            <person name="Bess C."/>
            <person name="Bandaranaike D."/>
            <person name="Ngo D."/>
            <person name="Ongeri F."/>
            <person name="Arias F."/>
            <person name="Lara F."/>
            <person name="Weissenberger G."/>
            <person name="Kamau G."/>
            <person name="Han H."/>
            <person name="Shen H."/>
            <person name="Dinh H."/>
            <person name="Khalil I."/>
            <person name="Jones J."/>
            <person name="Shafer J."/>
            <person name="Jayaseelan J."/>
            <person name="Quiroz J."/>
            <person name="Blankenburg K."/>
            <person name="Nguyen L."/>
            <person name="Jackson L."/>
            <person name="Francisco L."/>
            <person name="Tang L.-Y."/>
            <person name="Pu L.-L."/>
            <person name="Perales L."/>
            <person name="Lorensuhewa L."/>
            <person name="Munidasa M."/>
            <person name="Coyle M."/>
            <person name="Taylor M."/>
            <person name="Puazo M."/>
            <person name="Firestine M."/>
            <person name="Scheel M."/>
            <person name="Javaid M."/>
            <person name="Wang M."/>
            <person name="Li M."/>
            <person name="Tabassum N."/>
            <person name="Saada N."/>
            <person name="Osuji N."/>
            <person name="Aqrawi P."/>
            <person name="Fu Q."/>
            <person name="Thornton R."/>
            <person name="Raj R."/>
            <person name="Goodspeed R."/>
            <person name="Mata R."/>
            <person name="Najjar R."/>
            <person name="Gubbala S."/>
            <person name="Lee S."/>
            <person name="Denson S."/>
            <person name="Patil S."/>
            <person name="Macmil S."/>
            <person name="Qi S."/>
            <person name="Matskevitch T."/>
            <person name="Palculict T."/>
            <person name="Mathew T."/>
            <person name="Vee V."/>
            <person name="Velamala V."/>
            <person name="Korchina V."/>
            <person name="Cai W."/>
            <person name="Liu W."/>
            <person name="Dai W."/>
            <person name="Zou X."/>
            <person name="Zhu Y."/>
            <person name="Zhang Y."/>
            <person name="Wu Y.-Q."/>
            <person name="Xin Y."/>
            <person name="Nazarath L."/>
            <person name="Kovar C."/>
            <person name="Han Y."/>
            <person name="Muzny D."/>
            <person name="Gibbs R."/>
        </authorList>
    </citation>
    <scope>NUCLEOTIDE SEQUENCE [LARGE SCALE GENOMIC DNA]</scope>
    <source>
        <strain evidence="4">Jacobina</strain>
    </source>
</reference>
<dbReference type="GO" id="GO:0008270">
    <property type="term" value="F:zinc ion binding"/>
    <property type="evidence" value="ECO:0007669"/>
    <property type="project" value="UniProtKB-KW"/>
</dbReference>
<dbReference type="Gene3D" id="1.10.10.10">
    <property type="entry name" value="Winged helix-like DNA-binding domain superfamily/Winged helix DNA-binding domain"/>
    <property type="match status" value="2"/>
</dbReference>
<accession>A0A1B0CL20</accession>
<comment type="similarity">
    <text evidence="1">Belongs to the NSE1 family.</text>
</comment>
<dbReference type="VEuPathDB" id="VectorBase:LLOJ005307"/>
<evidence type="ECO:0000313" key="2">
    <source>
        <dbReference type="EMBL" id="MBC1174835.1"/>
    </source>
</evidence>
<dbReference type="EMBL" id="AJWK01016848">
    <property type="status" value="NOT_ANNOTATED_CDS"/>
    <property type="molecule type" value="Genomic_DNA"/>
</dbReference>
<reference evidence="3" key="3">
    <citation type="submission" date="2020-05" db="UniProtKB">
        <authorList>
            <consortium name="EnsemblMetazoa"/>
        </authorList>
    </citation>
    <scope>IDENTIFICATION</scope>
    <source>
        <strain evidence="3">Jacobina</strain>
    </source>
</reference>